<evidence type="ECO:0000313" key="2">
    <source>
        <dbReference type="EMBL" id="PKU77956.1"/>
    </source>
</evidence>
<reference evidence="2 3" key="1">
    <citation type="journal article" date="2016" name="Sci. Rep.">
        <title>The Dendrobium catenatum Lindl. genome sequence provides insights into polysaccharide synthase, floral development and adaptive evolution.</title>
        <authorList>
            <person name="Zhang G.Q."/>
            <person name="Xu Q."/>
            <person name="Bian C."/>
            <person name="Tsai W.C."/>
            <person name="Yeh C.M."/>
            <person name="Liu K.W."/>
            <person name="Yoshida K."/>
            <person name="Zhang L.S."/>
            <person name="Chang S.B."/>
            <person name="Chen F."/>
            <person name="Shi Y."/>
            <person name="Su Y.Y."/>
            <person name="Zhang Y.Q."/>
            <person name="Chen L.J."/>
            <person name="Yin Y."/>
            <person name="Lin M."/>
            <person name="Huang H."/>
            <person name="Deng H."/>
            <person name="Wang Z.W."/>
            <person name="Zhu S.L."/>
            <person name="Zhao X."/>
            <person name="Deng C."/>
            <person name="Niu S.C."/>
            <person name="Huang J."/>
            <person name="Wang M."/>
            <person name="Liu G.H."/>
            <person name="Yang H.J."/>
            <person name="Xiao X.J."/>
            <person name="Hsiao Y.Y."/>
            <person name="Wu W.L."/>
            <person name="Chen Y.Y."/>
            <person name="Mitsuda N."/>
            <person name="Ohme-Takagi M."/>
            <person name="Luo Y.B."/>
            <person name="Van de Peer Y."/>
            <person name="Liu Z.J."/>
        </authorList>
    </citation>
    <scope>NUCLEOTIDE SEQUENCE [LARGE SCALE GENOMIC DNA]</scope>
    <source>
        <tissue evidence="2">The whole plant</tissue>
    </source>
</reference>
<evidence type="ECO:0000313" key="3">
    <source>
        <dbReference type="Proteomes" id="UP000233837"/>
    </source>
</evidence>
<accession>A0A2I0WQN2</accession>
<keyword evidence="3" id="KW-1185">Reference proteome</keyword>
<feature type="region of interest" description="Disordered" evidence="1">
    <location>
        <begin position="201"/>
        <end position="225"/>
    </location>
</feature>
<dbReference type="EMBL" id="KZ502480">
    <property type="protein sequence ID" value="PKU77956.1"/>
    <property type="molecule type" value="Genomic_DNA"/>
</dbReference>
<gene>
    <name evidence="2" type="ORF">MA16_Dca011576</name>
</gene>
<protein>
    <submittedName>
        <fullName evidence="2">Uncharacterized protein</fullName>
    </submittedName>
</protein>
<evidence type="ECO:0000256" key="1">
    <source>
        <dbReference type="SAM" id="MobiDB-lite"/>
    </source>
</evidence>
<dbReference type="Proteomes" id="UP000233837">
    <property type="component" value="Unassembled WGS sequence"/>
</dbReference>
<name>A0A2I0WQN2_9ASPA</name>
<organism evidence="2 3">
    <name type="scientific">Dendrobium catenatum</name>
    <dbReference type="NCBI Taxonomy" id="906689"/>
    <lineage>
        <taxon>Eukaryota</taxon>
        <taxon>Viridiplantae</taxon>
        <taxon>Streptophyta</taxon>
        <taxon>Embryophyta</taxon>
        <taxon>Tracheophyta</taxon>
        <taxon>Spermatophyta</taxon>
        <taxon>Magnoliopsida</taxon>
        <taxon>Liliopsida</taxon>
        <taxon>Asparagales</taxon>
        <taxon>Orchidaceae</taxon>
        <taxon>Epidendroideae</taxon>
        <taxon>Malaxideae</taxon>
        <taxon>Dendrobiinae</taxon>
        <taxon>Dendrobium</taxon>
    </lineage>
</organism>
<proteinExistence type="predicted"/>
<dbReference type="AlphaFoldDB" id="A0A2I0WQN2"/>
<sequence length="225" mass="25343">MGCGDVLYGTVVLGALRHRVLSEHYGVGPYGSECNNAGKLSALMPEPIEVIDNQLKFIPFFEVVEPTELLTCNCRRLTDPNYHDRTETTHDLKSRSKLPPLTTQKRSLFSFGSLTHTDALRTRGTQRRKKSSFETYISLFPLKPVDLRDRASFSESDPTTYCLHLLLRPPNLLHQKPKPTTDAFSHRLLCTARLNRALASLQSSHKLPTPAPAVNRLSRRRLPPA</sequence>
<reference evidence="2 3" key="2">
    <citation type="journal article" date="2017" name="Nature">
        <title>The Apostasia genome and the evolution of orchids.</title>
        <authorList>
            <person name="Zhang G.Q."/>
            <person name="Liu K.W."/>
            <person name="Li Z."/>
            <person name="Lohaus R."/>
            <person name="Hsiao Y.Y."/>
            <person name="Niu S.C."/>
            <person name="Wang J.Y."/>
            <person name="Lin Y.C."/>
            <person name="Xu Q."/>
            <person name="Chen L.J."/>
            <person name="Yoshida K."/>
            <person name="Fujiwara S."/>
            <person name="Wang Z.W."/>
            <person name="Zhang Y.Q."/>
            <person name="Mitsuda N."/>
            <person name="Wang M."/>
            <person name="Liu G.H."/>
            <person name="Pecoraro L."/>
            <person name="Huang H.X."/>
            <person name="Xiao X.J."/>
            <person name="Lin M."/>
            <person name="Wu X.Y."/>
            <person name="Wu W.L."/>
            <person name="Chen Y.Y."/>
            <person name="Chang S.B."/>
            <person name="Sakamoto S."/>
            <person name="Ohme-Takagi M."/>
            <person name="Yagi M."/>
            <person name="Zeng S.J."/>
            <person name="Shen C.Y."/>
            <person name="Yeh C.M."/>
            <person name="Luo Y.B."/>
            <person name="Tsai W.C."/>
            <person name="Van de Peer Y."/>
            <person name="Liu Z.J."/>
        </authorList>
    </citation>
    <scope>NUCLEOTIDE SEQUENCE [LARGE SCALE GENOMIC DNA]</scope>
    <source>
        <tissue evidence="2">The whole plant</tissue>
    </source>
</reference>